<dbReference type="PANTHER" id="PTHR45627">
    <property type="entry name" value="ADENYLATE CYCLASE TYPE 1"/>
    <property type="match status" value="1"/>
</dbReference>
<dbReference type="Proteomes" id="UP000784294">
    <property type="component" value="Unassembled WGS sequence"/>
</dbReference>
<evidence type="ECO:0000256" key="9">
    <source>
        <dbReference type="ARBA" id="ARBA00022989"/>
    </source>
</evidence>
<keyword evidence="8" id="KW-0460">Magnesium</keyword>
<dbReference type="GO" id="GO:0005524">
    <property type="term" value="F:ATP binding"/>
    <property type="evidence" value="ECO:0007669"/>
    <property type="project" value="UniProtKB-KW"/>
</dbReference>
<dbReference type="EMBL" id="CAAALY010050961">
    <property type="protein sequence ID" value="VEL21376.1"/>
    <property type="molecule type" value="Genomic_DNA"/>
</dbReference>
<evidence type="ECO:0000256" key="3">
    <source>
        <dbReference type="ARBA" id="ARBA00012201"/>
    </source>
</evidence>
<dbReference type="CDD" id="cd07302">
    <property type="entry name" value="CHD"/>
    <property type="match status" value="1"/>
</dbReference>
<evidence type="ECO:0000256" key="12">
    <source>
        <dbReference type="SAM" id="MobiDB-lite"/>
    </source>
</evidence>
<keyword evidence="6" id="KW-0547">Nucleotide-binding</keyword>
<feature type="transmembrane region" description="Helical" evidence="13">
    <location>
        <begin position="17"/>
        <end position="34"/>
    </location>
</feature>
<dbReference type="GO" id="GO:0004016">
    <property type="term" value="F:adenylate cyclase activity"/>
    <property type="evidence" value="ECO:0007669"/>
    <property type="project" value="UniProtKB-EC"/>
</dbReference>
<keyword evidence="7" id="KW-0067">ATP-binding</keyword>
<dbReference type="GO" id="GO:0009190">
    <property type="term" value="P:cyclic nucleotide biosynthetic process"/>
    <property type="evidence" value="ECO:0007669"/>
    <property type="project" value="InterPro"/>
</dbReference>
<proteinExistence type="predicted"/>
<dbReference type="Gene3D" id="3.30.70.1230">
    <property type="entry name" value="Nucleotide cyclase"/>
    <property type="match status" value="1"/>
</dbReference>
<dbReference type="FunFam" id="3.30.70.1230:FF:000014">
    <property type="entry name" value="adenylate cyclase type 9"/>
    <property type="match status" value="1"/>
</dbReference>
<comment type="caution">
    <text evidence="15">The sequence shown here is derived from an EMBL/GenBank/DDBJ whole genome shotgun (WGS) entry which is preliminary data.</text>
</comment>
<evidence type="ECO:0000259" key="14">
    <source>
        <dbReference type="PROSITE" id="PS50125"/>
    </source>
</evidence>
<feature type="domain" description="Guanylate cyclase" evidence="14">
    <location>
        <begin position="256"/>
        <end position="383"/>
    </location>
</feature>
<name>A0A448WVT1_9PLAT</name>
<keyword evidence="5" id="KW-0479">Metal-binding</keyword>
<comment type="subcellular location">
    <subcellularLocation>
        <location evidence="2">Membrane</location>
        <topology evidence="2">Multi-pass membrane protein</topology>
    </subcellularLocation>
</comment>
<dbReference type="PANTHER" id="PTHR45627:SF8">
    <property type="entry name" value="ADENYLATE CYCLASE TYPE 9"/>
    <property type="match status" value="1"/>
</dbReference>
<dbReference type="GO" id="GO:0035556">
    <property type="term" value="P:intracellular signal transduction"/>
    <property type="evidence" value="ECO:0007669"/>
    <property type="project" value="InterPro"/>
</dbReference>
<sequence length="622" mass="70607">MTDYIDDSLIKMTKRKFRLMLIIMALLIAAQMPFDENETDSIDSGGLLTFVTIVTVLTLYLNTFKGLTHKSYVIASTTLCLFGNVAFFLLKTCRSQMPSRESVSSLIFNFVTHVFCPINGATNYLISLIFLVAYLSQIVTNRSTAVSGKAQGEYLVEDSLTTIFPILSNIFLWSLVIFIGTWLKYMNSLRLKAAFLCLGQGVQAQSACHKAVNEQRQWIEAVVPSQVTREYWKLRKAKEELGSKMWVYCKIFENVSILFADIVGFTKMSSNKQACEIVRLLNDLFNRFDDLCEQTNCEKIGTLGDCYYCVSGCPIPRSDHAACCVEMGLGMCRIIRAFNRDYGEDVNMRVGVHTGRVNAAIIGNRRFRYDVFSYDVIIANEMESSGQPGRVHISETTFQQINLLYNVAKAEDVLIRKEEMSGIAGMILTMIPIKTYFVDQRSSVLRRKNECYGKKRSGFRVIGSRNSSDGDVERKGGEENALKESAEEDMSRLGEENLDWEDELEEQEGLVPKSSTVEKKKATKIYAKENLWDSEKNEFMQRMKATRAEFNRDKQLIEALQSDPFQQIKKLCDLPVDSLTNRFLDPELEWHYLIDTTECVKPSHVHSIKLAPLLDAANSALL</sequence>
<evidence type="ECO:0000313" key="15">
    <source>
        <dbReference type="EMBL" id="VEL21376.1"/>
    </source>
</evidence>
<dbReference type="InterPro" id="IPR029787">
    <property type="entry name" value="Nucleotide_cyclase"/>
</dbReference>
<keyword evidence="9 13" id="KW-1133">Transmembrane helix</keyword>
<dbReference type="AlphaFoldDB" id="A0A448WVT1"/>
<organism evidence="15 16">
    <name type="scientific">Protopolystoma xenopodis</name>
    <dbReference type="NCBI Taxonomy" id="117903"/>
    <lineage>
        <taxon>Eukaryota</taxon>
        <taxon>Metazoa</taxon>
        <taxon>Spiralia</taxon>
        <taxon>Lophotrochozoa</taxon>
        <taxon>Platyhelminthes</taxon>
        <taxon>Monogenea</taxon>
        <taxon>Polyopisthocotylea</taxon>
        <taxon>Polystomatidea</taxon>
        <taxon>Polystomatidae</taxon>
        <taxon>Protopolystoma</taxon>
    </lineage>
</organism>
<gene>
    <name evidence="15" type="ORF">PXEA_LOCUS14816</name>
</gene>
<evidence type="ECO:0000256" key="11">
    <source>
        <dbReference type="ARBA" id="ARBA00023239"/>
    </source>
</evidence>
<evidence type="ECO:0000256" key="13">
    <source>
        <dbReference type="SAM" id="Phobius"/>
    </source>
</evidence>
<feature type="transmembrane region" description="Helical" evidence="13">
    <location>
        <begin position="110"/>
        <end position="135"/>
    </location>
</feature>
<dbReference type="PROSITE" id="PS50125">
    <property type="entry name" value="GUANYLATE_CYCLASE_2"/>
    <property type="match status" value="1"/>
</dbReference>
<evidence type="ECO:0000256" key="6">
    <source>
        <dbReference type="ARBA" id="ARBA00022741"/>
    </source>
</evidence>
<protein>
    <recommendedName>
        <fullName evidence="3">adenylate cyclase</fullName>
        <ecNumber evidence="3">4.6.1.1</ecNumber>
    </recommendedName>
</protein>
<evidence type="ECO:0000256" key="8">
    <source>
        <dbReference type="ARBA" id="ARBA00022842"/>
    </source>
</evidence>
<dbReference type="OrthoDB" id="2107370at2759"/>
<reference evidence="15" key="1">
    <citation type="submission" date="2018-11" db="EMBL/GenBank/DDBJ databases">
        <authorList>
            <consortium name="Pathogen Informatics"/>
        </authorList>
    </citation>
    <scope>NUCLEOTIDE SEQUENCE</scope>
</reference>
<feature type="region of interest" description="Disordered" evidence="12">
    <location>
        <begin position="463"/>
        <end position="493"/>
    </location>
</feature>
<feature type="compositionally biased region" description="Basic and acidic residues" evidence="12">
    <location>
        <begin position="471"/>
        <end position="493"/>
    </location>
</feature>
<evidence type="ECO:0000256" key="4">
    <source>
        <dbReference type="ARBA" id="ARBA00022692"/>
    </source>
</evidence>
<dbReference type="SMART" id="SM00044">
    <property type="entry name" value="CYCc"/>
    <property type="match status" value="1"/>
</dbReference>
<dbReference type="GO" id="GO:0005886">
    <property type="term" value="C:plasma membrane"/>
    <property type="evidence" value="ECO:0007669"/>
    <property type="project" value="TreeGrafter"/>
</dbReference>
<dbReference type="Pfam" id="PF00211">
    <property type="entry name" value="Guanylate_cyc"/>
    <property type="match status" value="1"/>
</dbReference>
<evidence type="ECO:0000256" key="1">
    <source>
        <dbReference type="ARBA" id="ARBA00001593"/>
    </source>
</evidence>
<keyword evidence="16" id="KW-1185">Reference proteome</keyword>
<feature type="transmembrane region" description="Helical" evidence="13">
    <location>
        <begin position="46"/>
        <end position="64"/>
    </location>
</feature>
<keyword evidence="11" id="KW-0456">Lyase</keyword>
<evidence type="ECO:0000256" key="7">
    <source>
        <dbReference type="ARBA" id="ARBA00022840"/>
    </source>
</evidence>
<dbReference type="GO" id="GO:0046872">
    <property type="term" value="F:metal ion binding"/>
    <property type="evidence" value="ECO:0007669"/>
    <property type="project" value="UniProtKB-KW"/>
</dbReference>
<accession>A0A448WVT1</accession>
<evidence type="ECO:0000256" key="5">
    <source>
        <dbReference type="ARBA" id="ARBA00022723"/>
    </source>
</evidence>
<dbReference type="GO" id="GO:0007189">
    <property type="term" value="P:adenylate cyclase-activating G protein-coupled receptor signaling pathway"/>
    <property type="evidence" value="ECO:0007669"/>
    <property type="project" value="TreeGrafter"/>
</dbReference>
<dbReference type="EC" id="4.6.1.1" evidence="3"/>
<comment type="catalytic activity">
    <reaction evidence="1">
        <text>ATP = 3',5'-cyclic AMP + diphosphate</text>
        <dbReference type="Rhea" id="RHEA:15389"/>
        <dbReference type="ChEBI" id="CHEBI:30616"/>
        <dbReference type="ChEBI" id="CHEBI:33019"/>
        <dbReference type="ChEBI" id="CHEBI:58165"/>
        <dbReference type="EC" id="4.6.1.1"/>
    </reaction>
</comment>
<keyword evidence="10 13" id="KW-0472">Membrane</keyword>
<keyword evidence="4 13" id="KW-0812">Transmembrane</keyword>
<feature type="transmembrane region" description="Helical" evidence="13">
    <location>
        <begin position="71"/>
        <end position="90"/>
    </location>
</feature>
<dbReference type="InterPro" id="IPR001054">
    <property type="entry name" value="A/G_cyclase"/>
</dbReference>
<feature type="transmembrane region" description="Helical" evidence="13">
    <location>
        <begin position="163"/>
        <end position="183"/>
    </location>
</feature>
<evidence type="ECO:0000256" key="2">
    <source>
        <dbReference type="ARBA" id="ARBA00004141"/>
    </source>
</evidence>
<evidence type="ECO:0000256" key="10">
    <source>
        <dbReference type="ARBA" id="ARBA00023136"/>
    </source>
</evidence>
<dbReference type="SUPFAM" id="SSF55073">
    <property type="entry name" value="Nucleotide cyclase"/>
    <property type="match status" value="1"/>
</dbReference>
<evidence type="ECO:0000313" key="16">
    <source>
        <dbReference type="Proteomes" id="UP000784294"/>
    </source>
</evidence>